<feature type="region of interest" description="Disordered" evidence="1">
    <location>
        <begin position="91"/>
        <end position="110"/>
    </location>
</feature>
<keyword evidence="3" id="KW-1185">Reference proteome</keyword>
<reference evidence="2 3" key="1">
    <citation type="journal article" date="2018" name="Proc. R. Soc. B">
        <title>A non-coding region near Follistatin controls head colour polymorphism in the Gouldian finch.</title>
        <authorList>
            <person name="Toomey M.B."/>
            <person name="Marques C.I."/>
            <person name="Andrade P."/>
            <person name="Araujo P.M."/>
            <person name="Sabatino S."/>
            <person name="Gazda M.A."/>
            <person name="Afonso S."/>
            <person name="Lopes R.J."/>
            <person name="Corbo J.C."/>
            <person name="Carneiro M."/>
        </authorList>
    </citation>
    <scope>NUCLEOTIDE SEQUENCE [LARGE SCALE GENOMIC DNA]</scope>
    <source>
        <strain evidence="2">Red01</strain>
        <tissue evidence="2">Muscle</tissue>
    </source>
</reference>
<gene>
    <name evidence="2" type="ORF">DV515_00001859</name>
</gene>
<dbReference type="AlphaFoldDB" id="A0A3L8SXS6"/>
<dbReference type="EMBL" id="QUSF01000004">
    <property type="protein sequence ID" value="RLW10444.1"/>
    <property type="molecule type" value="Genomic_DNA"/>
</dbReference>
<organism evidence="2 3">
    <name type="scientific">Chloebia gouldiae</name>
    <name type="common">Gouldian finch</name>
    <name type="synonym">Erythrura gouldiae</name>
    <dbReference type="NCBI Taxonomy" id="44316"/>
    <lineage>
        <taxon>Eukaryota</taxon>
        <taxon>Metazoa</taxon>
        <taxon>Chordata</taxon>
        <taxon>Craniata</taxon>
        <taxon>Vertebrata</taxon>
        <taxon>Euteleostomi</taxon>
        <taxon>Archelosauria</taxon>
        <taxon>Archosauria</taxon>
        <taxon>Dinosauria</taxon>
        <taxon>Saurischia</taxon>
        <taxon>Theropoda</taxon>
        <taxon>Coelurosauria</taxon>
        <taxon>Aves</taxon>
        <taxon>Neognathae</taxon>
        <taxon>Neoaves</taxon>
        <taxon>Telluraves</taxon>
        <taxon>Australaves</taxon>
        <taxon>Passeriformes</taxon>
        <taxon>Passeroidea</taxon>
        <taxon>Passeridae</taxon>
        <taxon>Chloebia</taxon>
    </lineage>
</organism>
<proteinExistence type="predicted"/>
<accession>A0A3L8SXS6</accession>
<sequence length="217" mass="24502">MVPRFKAMEKQHRCQNVMKAWQQLVMETAFMEQSEQCPSTSSALDERGHSSIQVTAPSMVRDQKFIQPITLPLGWPLLGLEQTPLWLQTMTNDDKQHGSGRCGSPGEPHKPSVKLALHHQALALVGCTEEPAQPCLLECIQRCKKKTLLGQSVPRLTHGRKTSVAALLVLISHHTFKHRREPNEDVILTLQKSTLNGKALEHWRSLNFLAYDFKLQS</sequence>
<evidence type="ECO:0000313" key="3">
    <source>
        <dbReference type="Proteomes" id="UP000276834"/>
    </source>
</evidence>
<evidence type="ECO:0000256" key="1">
    <source>
        <dbReference type="SAM" id="MobiDB-lite"/>
    </source>
</evidence>
<evidence type="ECO:0000313" key="2">
    <source>
        <dbReference type="EMBL" id="RLW10444.1"/>
    </source>
</evidence>
<dbReference type="Proteomes" id="UP000276834">
    <property type="component" value="Unassembled WGS sequence"/>
</dbReference>
<protein>
    <submittedName>
        <fullName evidence="2">Uncharacterized protein</fullName>
    </submittedName>
</protein>
<comment type="caution">
    <text evidence="2">The sequence shown here is derived from an EMBL/GenBank/DDBJ whole genome shotgun (WGS) entry which is preliminary data.</text>
</comment>
<name>A0A3L8SXS6_CHLGU</name>